<dbReference type="Proteomes" id="UP000554482">
    <property type="component" value="Unassembled WGS sequence"/>
</dbReference>
<protein>
    <submittedName>
        <fullName evidence="6">Isoprene synthase protein</fullName>
    </submittedName>
</protein>
<comment type="caution">
    <text evidence="6">The sequence shown here is derived from an EMBL/GenBank/DDBJ whole genome shotgun (WGS) entry which is preliminary data.</text>
</comment>
<dbReference type="SUPFAM" id="SSF48239">
    <property type="entry name" value="Terpenoid cyclases/Protein prenyltransferases"/>
    <property type="match status" value="1"/>
</dbReference>
<dbReference type="EMBL" id="JABWDY010003559">
    <property type="protein sequence ID" value="KAF5205852.1"/>
    <property type="molecule type" value="Genomic_DNA"/>
</dbReference>
<dbReference type="GO" id="GO:0010333">
    <property type="term" value="F:terpene synthase activity"/>
    <property type="evidence" value="ECO:0007669"/>
    <property type="project" value="InterPro"/>
</dbReference>
<evidence type="ECO:0000256" key="3">
    <source>
        <dbReference type="ARBA" id="ARBA00022842"/>
    </source>
</evidence>
<dbReference type="GO" id="GO:0016114">
    <property type="term" value="P:terpenoid biosynthetic process"/>
    <property type="evidence" value="ECO:0007669"/>
    <property type="project" value="InterPro"/>
</dbReference>
<reference evidence="6 7" key="1">
    <citation type="submission" date="2020-06" db="EMBL/GenBank/DDBJ databases">
        <title>Transcriptomic and genomic resources for Thalictrum thalictroides and T. hernandezii: Facilitating candidate gene discovery in an emerging model plant lineage.</title>
        <authorList>
            <person name="Arias T."/>
            <person name="Riano-Pachon D.M."/>
            <person name="Di Stilio V.S."/>
        </authorList>
    </citation>
    <scope>NUCLEOTIDE SEQUENCE [LARGE SCALE GENOMIC DNA]</scope>
    <source>
        <strain evidence="7">cv. WT478/WT964</strain>
        <tissue evidence="6">Leaves</tissue>
    </source>
</reference>
<keyword evidence="7" id="KW-1185">Reference proteome</keyword>
<accession>A0A7J6XBU9</accession>
<dbReference type="PANTHER" id="PTHR31225:SF245">
    <property type="entry name" value="(-)-ALPHA-TERPINEOL SYNTHASE-LIKE"/>
    <property type="match status" value="1"/>
</dbReference>
<keyword evidence="4" id="KW-0456">Lyase</keyword>
<evidence type="ECO:0000259" key="5">
    <source>
        <dbReference type="Pfam" id="PF01397"/>
    </source>
</evidence>
<evidence type="ECO:0000256" key="1">
    <source>
        <dbReference type="ARBA" id="ARBA00001936"/>
    </source>
</evidence>
<name>A0A7J6XBU9_THATH</name>
<comment type="cofactor">
    <cofactor evidence="1">
        <name>Mn(2+)</name>
        <dbReference type="ChEBI" id="CHEBI:29035"/>
    </cofactor>
</comment>
<dbReference type="Pfam" id="PF01397">
    <property type="entry name" value="Terpene_synth"/>
    <property type="match status" value="1"/>
</dbReference>
<dbReference type="Gene3D" id="1.50.10.130">
    <property type="entry name" value="Terpene synthase, N-terminal domain"/>
    <property type="match status" value="1"/>
</dbReference>
<evidence type="ECO:0000313" key="6">
    <source>
        <dbReference type="EMBL" id="KAF5205852.1"/>
    </source>
</evidence>
<evidence type="ECO:0000313" key="7">
    <source>
        <dbReference type="Proteomes" id="UP000554482"/>
    </source>
</evidence>
<dbReference type="PANTHER" id="PTHR31225">
    <property type="entry name" value="OS04G0344100 PROTEIN-RELATED"/>
    <property type="match status" value="1"/>
</dbReference>
<dbReference type="AlphaFoldDB" id="A0A7J6XBU9"/>
<dbReference type="InterPro" id="IPR001906">
    <property type="entry name" value="Terpene_synth_N"/>
</dbReference>
<evidence type="ECO:0000256" key="2">
    <source>
        <dbReference type="ARBA" id="ARBA00001946"/>
    </source>
</evidence>
<organism evidence="6 7">
    <name type="scientific">Thalictrum thalictroides</name>
    <name type="common">Rue-anemone</name>
    <name type="synonym">Anemone thalictroides</name>
    <dbReference type="NCBI Taxonomy" id="46969"/>
    <lineage>
        <taxon>Eukaryota</taxon>
        <taxon>Viridiplantae</taxon>
        <taxon>Streptophyta</taxon>
        <taxon>Embryophyta</taxon>
        <taxon>Tracheophyta</taxon>
        <taxon>Spermatophyta</taxon>
        <taxon>Magnoliopsida</taxon>
        <taxon>Ranunculales</taxon>
        <taxon>Ranunculaceae</taxon>
        <taxon>Thalictroideae</taxon>
        <taxon>Thalictrum</taxon>
    </lineage>
</organism>
<dbReference type="InterPro" id="IPR008930">
    <property type="entry name" value="Terpenoid_cyclase/PrenylTrfase"/>
</dbReference>
<keyword evidence="3" id="KW-0460">Magnesium</keyword>
<evidence type="ECO:0000256" key="4">
    <source>
        <dbReference type="ARBA" id="ARBA00023239"/>
    </source>
</evidence>
<comment type="cofactor">
    <cofactor evidence="2">
        <name>Mg(2+)</name>
        <dbReference type="ChEBI" id="CHEBI:18420"/>
    </cofactor>
</comment>
<proteinExistence type="predicted"/>
<gene>
    <name evidence="6" type="ORF">FRX31_004558</name>
</gene>
<dbReference type="InterPro" id="IPR050148">
    <property type="entry name" value="Terpene_synthase-like"/>
</dbReference>
<feature type="domain" description="Terpene synthase N-terminal" evidence="5">
    <location>
        <begin position="62"/>
        <end position="192"/>
    </location>
</feature>
<dbReference type="OrthoDB" id="1936865at2759"/>
<dbReference type="InterPro" id="IPR036965">
    <property type="entry name" value="Terpene_synth_N_sf"/>
</dbReference>
<sequence>MALQFNSLTFLNFSSDLLPRQARVRRVHHGAIRTSGYVCQAAMQTDEGPIIERRSGHWKPSIWEDDFLKTLKNDHKEEVYQSRAELLKAKVRHELLDRMQDDKGTLALLELIDDVQRLGLGYIFEQDIRKALGFLKEKNVNLEGNLHATSLCFRLLRQHGFDVSQDVFKVFKGLRGNFMDHLSKDIKGILSL</sequence>